<feature type="transmembrane region" description="Helical" evidence="7">
    <location>
        <begin position="562"/>
        <end position="581"/>
    </location>
</feature>
<keyword evidence="4" id="KW-0326">Glycosidase</keyword>
<dbReference type="Proteomes" id="UP000327013">
    <property type="component" value="Unassembled WGS sequence"/>
</dbReference>
<keyword evidence="7" id="KW-0472">Membrane</keyword>
<comment type="caution">
    <text evidence="10">The sequence shown here is derived from an EMBL/GenBank/DDBJ whole genome shotgun (WGS) entry which is preliminary data.</text>
</comment>
<dbReference type="Pfam" id="PF07690">
    <property type="entry name" value="MFS_1"/>
    <property type="match status" value="1"/>
</dbReference>
<dbReference type="InterPro" id="IPR020846">
    <property type="entry name" value="MFS_dom"/>
</dbReference>
<dbReference type="OrthoDB" id="6020543at2759"/>
<evidence type="ECO:0000256" key="4">
    <source>
        <dbReference type="ARBA" id="ARBA00023295"/>
    </source>
</evidence>
<dbReference type="InterPro" id="IPR001579">
    <property type="entry name" value="Glyco_hydro_18_chit_AS"/>
</dbReference>
<dbReference type="GO" id="GO:0005774">
    <property type="term" value="C:vacuolar membrane"/>
    <property type="evidence" value="ECO:0007669"/>
    <property type="project" value="TreeGrafter"/>
</dbReference>
<evidence type="ECO:0000313" key="10">
    <source>
        <dbReference type="EMBL" id="KAB8446242.1"/>
    </source>
</evidence>
<dbReference type="CDD" id="cd17325">
    <property type="entry name" value="MFS_MdtG_SLC18_like"/>
    <property type="match status" value="1"/>
</dbReference>
<dbReference type="GO" id="GO:0022857">
    <property type="term" value="F:transmembrane transporter activity"/>
    <property type="evidence" value="ECO:0007669"/>
    <property type="project" value="InterPro"/>
</dbReference>
<feature type="transmembrane region" description="Helical" evidence="7">
    <location>
        <begin position="268"/>
        <end position="287"/>
    </location>
</feature>
<evidence type="ECO:0000256" key="6">
    <source>
        <dbReference type="SAM" id="MobiDB-lite"/>
    </source>
</evidence>
<feature type="compositionally biased region" description="Low complexity" evidence="6">
    <location>
        <begin position="715"/>
        <end position="727"/>
    </location>
</feature>
<dbReference type="GO" id="GO:0005096">
    <property type="term" value="F:GTPase activator activity"/>
    <property type="evidence" value="ECO:0007669"/>
    <property type="project" value="TreeGrafter"/>
</dbReference>
<feature type="transmembrane region" description="Helical" evidence="7">
    <location>
        <begin position="202"/>
        <end position="226"/>
    </location>
</feature>
<feature type="transmembrane region" description="Helical" evidence="7">
    <location>
        <begin position="323"/>
        <end position="343"/>
    </location>
</feature>
<dbReference type="PANTHER" id="PTHR12991:SF10">
    <property type="entry name" value="GATOR COMPLEX PROTEIN NPRL2"/>
    <property type="match status" value="1"/>
</dbReference>
<evidence type="ECO:0000259" key="9">
    <source>
        <dbReference type="PROSITE" id="PS51910"/>
    </source>
</evidence>
<feature type="domain" description="Major facilitator superfamily (MFS) profile" evidence="8">
    <location>
        <begin position="160"/>
        <end position="616"/>
    </location>
</feature>
<keyword evidence="7" id="KW-1133">Transmembrane helix</keyword>
<feature type="transmembrane region" description="Helical" evidence="7">
    <location>
        <begin position="517"/>
        <end position="542"/>
    </location>
</feature>
<feature type="compositionally biased region" description="Polar residues" evidence="6">
    <location>
        <begin position="1165"/>
        <end position="1179"/>
    </location>
</feature>
<evidence type="ECO:0000256" key="7">
    <source>
        <dbReference type="SAM" id="Phobius"/>
    </source>
</evidence>
<keyword evidence="3" id="KW-0378">Hydrolase</keyword>
<gene>
    <name evidence="10" type="ORF">FH972_025224</name>
</gene>
<keyword evidence="11" id="KW-1185">Reference proteome</keyword>
<feature type="region of interest" description="Disordered" evidence="6">
    <location>
        <begin position="1"/>
        <end position="23"/>
    </location>
</feature>
<evidence type="ECO:0000256" key="5">
    <source>
        <dbReference type="SAM" id="Coils"/>
    </source>
</evidence>
<dbReference type="EMBL" id="VIBQ01000038">
    <property type="protein sequence ID" value="KAB8446242.1"/>
    <property type="molecule type" value="Genomic_DNA"/>
</dbReference>
<dbReference type="PANTHER" id="PTHR12991">
    <property type="entry name" value="NITROGEN PERMEASE REGULATOR 2/TUMOR SUPPRESSOR CANDIDATE 4"/>
    <property type="match status" value="1"/>
</dbReference>
<evidence type="ECO:0000313" key="11">
    <source>
        <dbReference type="Proteomes" id="UP000327013"/>
    </source>
</evidence>
<feature type="region of interest" description="Disordered" evidence="6">
    <location>
        <begin position="1162"/>
        <end position="1188"/>
    </location>
</feature>
<accession>A0A5N6L1C8</accession>
<dbReference type="InterPro" id="IPR017853">
    <property type="entry name" value="GH"/>
</dbReference>
<keyword evidence="7" id="KW-0812">Transmembrane</keyword>
<dbReference type="InterPro" id="IPR011701">
    <property type="entry name" value="MFS"/>
</dbReference>
<evidence type="ECO:0000259" key="8">
    <source>
        <dbReference type="PROSITE" id="PS50850"/>
    </source>
</evidence>
<reference evidence="10 11" key="1">
    <citation type="submission" date="2019-06" db="EMBL/GenBank/DDBJ databases">
        <title>A chromosomal-level reference genome of Carpinus fangiana (Coryloideae, Betulaceae).</title>
        <authorList>
            <person name="Yang X."/>
            <person name="Wang Z."/>
            <person name="Zhang L."/>
            <person name="Hao G."/>
            <person name="Liu J."/>
            <person name="Yang Y."/>
        </authorList>
    </citation>
    <scope>NUCLEOTIDE SEQUENCE [LARGE SCALE GENOMIC DNA]</scope>
    <source>
        <strain evidence="10">Cfa_2016G</strain>
        <tissue evidence="10">Leaf</tissue>
    </source>
</reference>
<feature type="coiled-coil region" evidence="5">
    <location>
        <begin position="635"/>
        <end position="662"/>
    </location>
</feature>
<name>A0A5N6L1C8_9ROSI</name>
<evidence type="ECO:0000256" key="1">
    <source>
        <dbReference type="ARBA" id="ARBA00004141"/>
    </source>
</evidence>
<dbReference type="Gene3D" id="1.20.1250.20">
    <property type="entry name" value="MFS general substrate transporter like domains"/>
    <property type="match status" value="1"/>
</dbReference>
<dbReference type="GO" id="GO:0010508">
    <property type="term" value="P:positive regulation of autophagy"/>
    <property type="evidence" value="ECO:0007669"/>
    <property type="project" value="TreeGrafter"/>
</dbReference>
<feature type="domain" description="GH18" evidence="9">
    <location>
        <begin position="1239"/>
        <end position="1543"/>
    </location>
</feature>
<dbReference type="GO" id="GO:0005975">
    <property type="term" value="P:carbohydrate metabolic process"/>
    <property type="evidence" value="ECO:0007669"/>
    <property type="project" value="InterPro"/>
</dbReference>
<dbReference type="InterPro" id="IPR009348">
    <property type="entry name" value="NPR2-like"/>
</dbReference>
<evidence type="ECO:0000256" key="3">
    <source>
        <dbReference type="ARBA" id="ARBA00022801"/>
    </source>
</evidence>
<feature type="transmembrane region" description="Helical" evidence="7">
    <location>
        <begin position="451"/>
        <end position="474"/>
    </location>
</feature>
<comment type="subcellular location">
    <subcellularLocation>
        <location evidence="1">Membrane</location>
        <topology evidence="1">Multi-pass membrane protein</topology>
    </subcellularLocation>
</comment>
<dbReference type="GO" id="GO:0004553">
    <property type="term" value="F:hydrolase activity, hydrolyzing O-glycosyl compounds"/>
    <property type="evidence" value="ECO:0007669"/>
    <property type="project" value="InterPro"/>
</dbReference>
<dbReference type="GO" id="GO:1990130">
    <property type="term" value="C:GATOR1 complex"/>
    <property type="evidence" value="ECO:0007669"/>
    <property type="project" value="TreeGrafter"/>
</dbReference>
<feature type="transmembrane region" description="Helical" evidence="7">
    <location>
        <begin position="486"/>
        <end position="505"/>
    </location>
</feature>
<dbReference type="SUPFAM" id="SSF51445">
    <property type="entry name" value="(Trans)glycosidases"/>
    <property type="match status" value="1"/>
</dbReference>
<feature type="region of interest" description="Disordered" evidence="6">
    <location>
        <begin position="377"/>
        <end position="398"/>
    </location>
</feature>
<dbReference type="SUPFAM" id="SSF103473">
    <property type="entry name" value="MFS general substrate transporter"/>
    <property type="match status" value="1"/>
</dbReference>
<feature type="region of interest" description="Disordered" evidence="6">
    <location>
        <begin position="697"/>
        <end position="727"/>
    </location>
</feature>
<protein>
    <submittedName>
        <fullName evidence="10">Uncharacterized protein</fullName>
    </submittedName>
</protein>
<comment type="similarity">
    <text evidence="2">Belongs to the NPR2 family.</text>
</comment>
<feature type="compositionally biased region" description="Basic and acidic residues" evidence="6">
    <location>
        <begin position="1"/>
        <end position="12"/>
    </location>
</feature>
<dbReference type="Gene3D" id="3.20.20.80">
    <property type="entry name" value="Glycosidases"/>
    <property type="match status" value="1"/>
</dbReference>
<dbReference type="GO" id="GO:1904262">
    <property type="term" value="P:negative regulation of TORC1 signaling"/>
    <property type="evidence" value="ECO:0007669"/>
    <property type="project" value="UniProtKB-ARBA"/>
</dbReference>
<sequence>MDQRPMRAKAEWPSDATQPRGSHSYCRTTNLTGIYAIQHSSIIPSSDCVSATRGIGLSATRFPREEAKARCSCACRAVVLTGFRQVPKVRKTTALALVGGLHSTNYFLNPPLYATMYNPFASSSPESPGRRPWLLEIRSSKAFIVSAVCMAVFTVRYRSVCSITELGTNMAFAKDLFLYGVIVPVVPFALQSRAGVKPEDTQYWVSVLVAIYGAFLLAASPVWGYISDKTTTRRAPLLVGLLMLAGSTGILCAGTSIALWIVGRALQGISAAVVWTTGLALLVDTVGKNDVAQYLGYVGMCLSMAILIAPLLGGVVFDQGGYYSVFGMCFALIGVDILLRLVMIERRVAKRWLEPESKPPGSSSSAKSHDDPAVASNILEPGSGKSTTPAPAQLPPPRVTIMPGTRTTKLPPIITLLSSRRLLAALWAALVQASLLTAFDSTLPIYVRSIFSWTSLGAGLIFLPVALPSLLAPVVGYFSDRYGPRWFAAVGFLLAVPPLVLLRYVDHNSLKQKVLLCALLALIGIALDLTFPPVMAEITYVVNAKERARPGLFGDRGAYAQAYALFNMAFAGGCLIGPLWGGLIQESAGWGTMAWTLGLLSGVTAIPTALMMGGWITGGKEAERRVHREEDIADEKAAKCARKQLEDDVERAQDVVSAVREAKCASLAPELVPRPVVLHQVPEGSVTPLKDTERANVAASLHRETSLSQPTGASQDTPQSATPTAAATPNTAQFLPRQPLFDFATVSDFIIPRQEFCNQLLTVCTNHYRIIGFPVCIADDTRYSWNRNEYIFNFCVVLDEYAEPSAHIKVVKRVARMLRVLEEESGFLSGDEEDGYCDQARGHGATKGTGRMIGEDGLGMRVLDDEQHRGGGEYPQDQDADDSQLVEDVDAVGETEGPAGQGKVYALCEMLLEDLNNYCECMIPVDGTTNLSIRLAPTLPPPPAVRAWHVPVPTVRLAYLTDSNWDLTMLALLPYLDGTHTVAAAARRANTRLDLARAAIQDLLYYGCVLLLDAFTFGAVYAPTPSISSFVADDTSLSSTADLVLPGDDAQGKLLAEVDGAQPTHSNVDEDGDGAHISSSSQQAECAAFVARPGCSVTRDELIHLYCSLRPGLALRHWCADPARAEILSRVDVRRLITFGVIGGFLYRVHRYALTPLRLGAVGPSNPNGRDNDSATVTGSAPAGGSKKGDTLPLARYLDGLHCIDEMCTELEMGERAVLALTALAAVSSAAPTKRQTTGEVVGYWGSGGGSRALADYCSDDAGYDIIVMSFISQYGNGNAPSGGFTAGDGYCSINADGSGDGCDQVAADIKTCQAAGKKLVLALGGGGAPGTLTSQGDAEGVAYSLWNSFGPASLSDGQAPRPLGDANVNGFDLDIETADGEQYYPALVSKLREYFATDSANKYLITGAPQCVLPEANMGTVLDQSKFDYLWVQFYNNEEACDASNFVYGSFSGGEFNYDAWTDYLSGGPSADAKLVVGIPASVNAARPNSFIQPQDLPKLVQEVQGKPQFSGIMFWEAAESDTINDNGCTFAQSVKRVLTTGSAC</sequence>
<feature type="transmembrane region" description="Helical" evidence="7">
    <location>
        <begin position="238"/>
        <end position="262"/>
    </location>
</feature>
<keyword evidence="5" id="KW-0175">Coiled coil</keyword>
<dbReference type="PROSITE" id="PS01095">
    <property type="entry name" value="GH18_1"/>
    <property type="match status" value="1"/>
</dbReference>
<feature type="transmembrane region" description="Helical" evidence="7">
    <location>
        <begin position="294"/>
        <end position="317"/>
    </location>
</feature>
<dbReference type="Pfam" id="PF06218">
    <property type="entry name" value="NPR2"/>
    <property type="match status" value="1"/>
</dbReference>
<evidence type="ECO:0000256" key="2">
    <source>
        <dbReference type="ARBA" id="ARBA00008433"/>
    </source>
</evidence>
<dbReference type="InterPro" id="IPR001223">
    <property type="entry name" value="Glyco_hydro18_cat"/>
</dbReference>
<proteinExistence type="inferred from homology"/>
<dbReference type="PROSITE" id="PS50850">
    <property type="entry name" value="MFS"/>
    <property type="match status" value="1"/>
</dbReference>
<feature type="transmembrane region" description="Helical" evidence="7">
    <location>
        <begin position="593"/>
        <end position="618"/>
    </location>
</feature>
<organism evidence="10 11">
    <name type="scientific">Carpinus fangiana</name>
    <dbReference type="NCBI Taxonomy" id="176857"/>
    <lineage>
        <taxon>Eukaryota</taxon>
        <taxon>Viridiplantae</taxon>
        <taxon>Streptophyta</taxon>
        <taxon>Embryophyta</taxon>
        <taxon>Tracheophyta</taxon>
        <taxon>Spermatophyta</taxon>
        <taxon>Magnoliopsida</taxon>
        <taxon>eudicotyledons</taxon>
        <taxon>Gunneridae</taxon>
        <taxon>Pentapetalae</taxon>
        <taxon>rosids</taxon>
        <taxon>fabids</taxon>
        <taxon>Fagales</taxon>
        <taxon>Betulaceae</taxon>
        <taxon>Carpinus</taxon>
    </lineage>
</organism>
<dbReference type="PROSITE" id="PS51910">
    <property type="entry name" value="GH18_2"/>
    <property type="match status" value="1"/>
</dbReference>
<dbReference type="InterPro" id="IPR036259">
    <property type="entry name" value="MFS_trans_sf"/>
</dbReference>
<feature type="transmembrane region" description="Helical" evidence="7">
    <location>
        <begin position="176"/>
        <end position="196"/>
    </location>
</feature>